<dbReference type="PANTHER" id="PTHR35841:SF1">
    <property type="entry name" value="PHOSPHONATES-BINDING PERIPLASMIC PROTEIN"/>
    <property type="match status" value="1"/>
</dbReference>
<protein>
    <submittedName>
        <fullName evidence="1">Phosphate/phosphite/phosphonate ABC transporter substrate-binding protein</fullName>
    </submittedName>
</protein>
<reference evidence="1 2" key="1">
    <citation type="submission" date="2024-09" db="EMBL/GenBank/DDBJ databases">
        <title>Laminarin stimulates single cell rates of sulfate reduction while oxygen inhibits transcriptomic activity in coastal marine sediment.</title>
        <authorList>
            <person name="Lindsay M."/>
            <person name="Orcutt B."/>
            <person name="Emerson D."/>
            <person name="Stepanauskas R."/>
            <person name="D'Angelo T."/>
        </authorList>
    </citation>
    <scope>NUCLEOTIDE SEQUENCE [LARGE SCALE GENOMIC DNA]</scope>
    <source>
        <strain evidence="1">SAG AM-311-K15</strain>
    </source>
</reference>
<dbReference type="Gene3D" id="3.40.190.10">
    <property type="entry name" value="Periplasmic binding protein-like II"/>
    <property type="match status" value="2"/>
</dbReference>
<dbReference type="SUPFAM" id="SSF53850">
    <property type="entry name" value="Periplasmic binding protein-like II"/>
    <property type="match status" value="1"/>
</dbReference>
<dbReference type="EMBL" id="JBHPBY010000623">
    <property type="protein sequence ID" value="MFC1853848.1"/>
    <property type="molecule type" value="Genomic_DNA"/>
</dbReference>
<accession>A0ABV6Z5X3</accession>
<evidence type="ECO:0000313" key="1">
    <source>
        <dbReference type="EMBL" id="MFC1853848.1"/>
    </source>
</evidence>
<proteinExistence type="predicted"/>
<dbReference type="Pfam" id="PF12974">
    <property type="entry name" value="Phosphonate-bd"/>
    <property type="match status" value="1"/>
</dbReference>
<dbReference type="Proteomes" id="UP001594351">
    <property type="component" value="Unassembled WGS sequence"/>
</dbReference>
<evidence type="ECO:0000313" key="2">
    <source>
        <dbReference type="Proteomes" id="UP001594351"/>
    </source>
</evidence>
<keyword evidence="2" id="KW-1185">Reference proteome</keyword>
<gene>
    <name evidence="1" type="ORF">ACFL27_26995</name>
</gene>
<name>A0ABV6Z5X3_UNCC1</name>
<comment type="caution">
    <text evidence="1">The sequence shown here is derived from an EMBL/GenBank/DDBJ whole genome shotgun (WGS) entry which is preliminary data.</text>
</comment>
<organism evidence="1 2">
    <name type="scientific">candidate division CSSED10-310 bacterium</name>
    <dbReference type="NCBI Taxonomy" id="2855610"/>
    <lineage>
        <taxon>Bacteria</taxon>
        <taxon>Bacteria division CSSED10-310</taxon>
    </lineage>
</organism>
<dbReference type="PANTHER" id="PTHR35841">
    <property type="entry name" value="PHOSPHONATES-BINDING PERIPLASMIC PROTEIN"/>
    <property type="match status" value="1"/>
</dbReference>
<sequence length="294" mass="33033">MISRHSSLHYVIILSFFPLLFLSQGAPVFAGQVYNVVYYNPDITSEDSKTMVSAMKTYIDYLGQQVGAEMTPFHFTNLSDLQKWLTSNTPHLGIYSPMFIVENYKKQKFTPCCIVVIDGETYYEKVIVVRKDSPFKTLADLKGKTISTTKYVPDDLNFLNKIAFASKIDLTKHFSTIKTVDTANAAVMAVLYKATAATLTNYGSFMTIQDFNPQAEQHLNVIFTSVQIPLPGLVTYDENVTQDFIRKVKTEVLAMHKSPQGSQALLTFHIEAWRAATIQDWAGIAKLLQISLSP</sequence>